<comment type="caution">
    <text evidence="2">The sequence shown here is derived from an EMBL/GenBank/DDBJ whole genome shotgun (WGS) entry which is preliminary data.</text>
</comment>
<feature type="region of interest" description="Disordered" evidence="1">
    <location>
        <begin position="712"/>
        <end position="740"/>
    </location>
</feature>
<accession>A0A9P6MNL5</accession>
<evidence type="ECO:0000256" key="1">
    <source>
        <dbReference type="SAM" id="MobiDB-lite"/>
    </source>
</evidence>
<dbReference type="AlphaFoldDB" id="A0A9P6MNL5"/>
<feature type="region of interest" description="Disordered" evidence="1">
    <location>
        <begin position="107"/>
        <end position="127"/>
    </location>
</feature>
<dbReference type="Proteomes" id="UP000703661">
    <property type="component" value="Unassembled WGS sequence"/>
</dbReference>
<feature type="compositionally biased region" description="Polar residues" evidence="1">
    <location>
        <begin position="161"/>
        <end position="174"/>
    </location>
</feature>
<feature type="compositionally biased region" description="Polar residues" evidence="1">
    <location>
        <begin position="1"/>
        <end position="13"/>
    </location>
</feature>
<feature type="region of interest" description="Disordered" evidence="1">
    <location>
        <begin position="511"/>
        <end position="553"/>
    </location>
</feature>
<feature type="compositionally biased region" description="Low complexity" evidence="1">
    <location>
        <begin position="712"/>
        <end position="728"/>
    </location>
</feature>
<reference evidence="2" key="1">
    <citation type="journal article" date="2020" name="Fungal Divers.">
        <title>Resolving the Mortierellaceae phylogeny through synthesis of multi-gene phylogenetics and phylogenomics.</title>
        <authorList>
            <person name="Vandepol N."/>
            <person name="Liber J."/>
            <person name="Desiro A."/>
            <person name="Na H."/>
            <person name="Kennedy M."/>
            <person name="Barry K."/>
            <person name="Grigoriev I.V."/>
            <person name="Miller A.N."/>
            <person name="O'Donnell K."/>
            <person name="Stajich J.E."/>
            <person name="Bonito G."/>
        </authorList>
    </citation>
    <scope>NUCLEOTIDE SEQUENCE</scope>
    <source>
        <strain evidence="2">NRRL 2769</strain>
    </source>
</reference>
<feature type="compositionally biased region" description="Acidic residues" evidence="1">
    <location>
        <begin position="203"/>
        <end position="214"/>
    </location>
</feature>
<gene>
    <name evidence="2" type="ORF">BGZ80_003452</name>
</gene>
<feature type="region of interest" description="Disordered" evidence="1">
    <location>
        <begin position="148"/>
        <end position="183"/>
    </location>
</feature>
<feature type="region of interest" description="Disordered" evidence="1">
    <location>
        <begin position="674"/>
        <end position="695"/>
    </location>
</feature>
<feature type="region of interest" description="Disordered" evidence="1">
    <location>
        <begin position="767"/>
        <end position="790"/>
    </location>
</feature>
<protein>
    <submittedName>
        <fullName evidence="2">Uncharacterized protein</fullName>
    </submittedName>
</protein>
<feature type="compositionally biased region" description="Polar residues" evidence="1">
    <location>
        <begin position="448"/>
        <end position="461"/>
    </location>
</feature>
<feature type="region of interest" description="Disordered" evidence="1">
    <location>
        <begin position="1"/>
        <end position="20"/>
    </location>
</feature>
<dbReference type="EMBL" id="JAAAID010001913">
    <property type="protein sequence ID" value="KAG0008432.1"/>
    <property type="molecule type" value="Genomic_DNA"/>
</dbReference>
<keyword evidence="3" id="KW-1185">Reference proteome</keyword>
<feature type="compositionally biased region" description="Low complexity" evidence="1">
    <location>
        <begin position="462"/>
        <end position="473"/>
    </location>
</feature>
<organism evidence="2 3">
    <name type="scientific">Entomortierella chlamydospora</name>
    <dbReference type="NCBI Taxonomy" id="101097"/>
    <lineage>
        <taxon>Eukaryota</taxon>
        <taxon>Fungi</taxon>
        <taxon>Fungi incertae sedis</taxon>
        <taxon>Mucoromycota</taxon>
        <taxon>Mortierellomycotina</taxon>
        <taxon>Mortierellomycetes</taxon>
        <taxon>Mortierellales</taxon>
        <taxon>Mortierellaceae</taxon>
        <taxon>Entomortierella</taxon>
    </lineage>
</organism>
<feature type="compositionally biased region" description="Basic and acidic residues" evidence="1">
    <location>
        <begin position="222"/>
        <end position="244"/>
    </location>
</feature>
<name>A0A9P6MNL5_9FUNG</name>
<sequence length="790" mass="85913">MSVLNQPTSSDQSAALKVKNANPFLQPPVRKMHKQFHDNNNNNNFSESLSTSVGPYVKAANHGISLKYPAMTTEVQAPSRKPQRLVLTRVLASNSTVRPTTPAALDFSATSVSSSSSTEPTRTGANMFTNSTTYTEARAPQISSSQFAAPEDKTAHDHSFPSYTENTQQPSTTPKAPPSQDYYDFIRKGLSTSMSFNKRMEEEERLSEDQDMMDQDLQRNTQSKDESNQQQQQHEDQETPLEKGEELVIPPVNSSIMAFARKSIMQHASSSPQSIFRKLSNNKKASASASTVVTTNMPSTPILREKNRISESQKDIITVNSSSKSNDTVTVPSMAFTFESRPRPTSTDTMKPPSALESAVEAKSTIIKPIFADTRSAEAITANSTVGTQSQTPSIFSRSILDLSQQAEPTFPKKRAVLSNITAQATGPSSGETVAKPQQIIPIETPAFQASTPPTKSSTHVSSASDSGMAMDSTEVAAPSSNVREPVLFDLRSALRMDSARFQYQLPSLVASLSPPASPKRRPSPYTIPSANERDALRSRRTPHFKARPLNPKVFTSAGDLGVPRIPKQPLTVPVSPVFSKPRVRNAVAEGGLKKESVLNSAAALRLKNMIKAEITKKQTVVNTLNLGNPRERPQTRTVVNNMSLTQSTGTAASSALWSTPLSVPTVDKTRANINLGSIKGPPQREEVPSTSTSVHRKVVNATSTAASIAGTAARAGVKGQQQQQQRQLSKLRRPATRPVPFKFATTELQRKRMFFEPTSEDTTRFAVKPRSNSRFASSNSSGVLTLEDL</sequence>
<feature type="region of interest" description="Disordered" evidence="1">
    <location>
        <begin position="445"/>
        <end position="480"/>
    </location>
</feature>
<evidence type="ECO:0000313" key="3">
    <source>
        <dbReference type="Proteomes" id="UP000703661"/>
    </source>
</evidence>
<feature type="compositionally biased region" description="Basic and acidic residues" evidence="1">
    <location>
        <begin position="150"/>
        <end position="159"/>
    </location>
</feature>
<feature type="compositionally biased region" description="Low complexity" evidence="1">
    <location>
        <begin position="771"/>
        <end position="782"/>
    </location>
</feature>
<feature type="compositionally biased region" description="Low complexity" evidence="1">
    <location>
        <begin position="108"/>
        <end position="123"/>
    </location>
</feature>
<proteinExistence type="predicted"/>
<evidence type="ECO:0000313" key="2">
    <source>
        <dbReference type="EMBL" id="KAG0008432.1"/>
    </source>
</evidence>
<feature type="region of interest" description="Disordered" evidence="1">
    <location>
        <begin position="199"/>
        <end position="244"/>
    </location>
</feature>